<gene>
    <name evidence="1" type="ORF">PY650_25820</name>
</gene>
<dbReference type="RefSeq" id="WP_285882435.1">
    <property type="nucleotide sequence ID" value="NZ_JARFYN010000042.1"/>
</dbReference>
<proteinExistence type="predicted"/>
<organism evidence="1 2">
    <name type="scientific">Rhizobium calliandrae</name>
    <dbReference type="NCBI Taxonomy" id="1312182"/>
    <lineage>
        <taxon>Bacteria</taxon>
        <taxon>Pseudomonadati</taxon>
        <taxon>Pseudomonadota</taxon>
        <taxon>Alphaproteobacteria</taxon>
        <taxon>Hyphomicrobiales</taxon>
        <taxon>Rhizobiaceae</taxon>
        <taxon>Rhizobium/Agrobacterium group</taxon>
        <taxon>Rhizobium</taxon>
    </lineage>
</organism>
<comment type="caution">
    <text evidence="1">The sequence shown here is derived from an EMBL/GenBank/DDBJ whole genome shotgun (WGS) entry which is preliminary data.</text>
</comment>
<evidence type="ECO:0008006" key="3">
    <source>
        <dbReference type="Google" id="ProtNLM"/>
    </source>
</evidence>
<evidence type="ECO:0000313" key="2">
    <source>
        <dbReference type="Proteomes" id="UP001172630"/>
    </source>
</evidence>
<protein>
    <recommendedName>
        <fullName evidence="3">Ethyl tert-butyl ether degradation protein EthD</fullName>
    </recommendedName>
</protein>
<sequence>MAFAYLAFFESADDGDLAVSETERETAAAIIKATPGLISANIYTPETTNDMYNKTEQSPVFGMQLYFEELTDLENAVGAAGHLQQLAAPGILTSIKGAKATQQAMYVRPFPVDDNRLRTGENVLPCSYVVHYTGPAEDLNVWLHHYVSHHPQVMRTFPDIRQIEVLSRVDWCGFLPWERVDYMQRNRVMFDSPTALQVALQSPARIAMREDFKTFPPFEGGNSHYPMATRIIVPKTDA</sequence>
<accession>A0ABT7KLH8</accession>
<reference evidence="1" key="1">
    <citation type="submission" date="2023-06" db="EMBL/GenBank/DDBJ databases">
        <title>Phylogenetic Diversity of Rhizobium strains.</title>
        <authorList>
            <person name="Moura F.T."/>
            <person name="Helene L.C.F."/>
            <person name="Hungria M."/>
        </authorList>
    </citation>
    <scope>NUCLEOTIDE SEQUENCE</scope>
    <source>
        <strain evidence="1">CCGE524</strain>
    </source>
</reference>
<keyword evidence="2" id="KW-1185">Reference proteome</keyword>
<dbReference type="Proteomes" id="UP001172630">
    <property type="component" value="Unassembled WGS sequence"/>
</dbReference>
<name>A0ABT7KLH8_9HYPH</name>
<dbReference type="EMBL" id="JARFYN010000042">
    <property type="protein sequence ID" value="MDL2408992.1"/>
    <property type="molecule type" value="Genomic_DNA"/>
</dbReference>
<dbReference type="SUPFAM" id="SSF54909">
    <property type="entry name" value="Dimeric alpha+beta barrel"/>
    <property type="match status" value="1"/>
</dbReference>
<dbReference type="Gene3D" id="3.30.70.100">
    <property type="match status" value="1"/>
</dbReference>
<dbReference type="InterPro" id="IPR011008">
    <property type="entry name" value="Dimeric_a/b-barrel"/>
</dbReference>
<evidence type="ECO:0000313" key="1">
    <source>
        <dbReference type="EMBL" id="MDL2408992.1"/>
    </source>
</evidence>